<dbReference type="Pfam" id="PF13460">
    <property type="entry name" value="NAD_binding_10"/>
    <property type="match status" value="1"/>
</dbReference>
<keyword evidence="4" id="KW-0496">Mitochondrion</keyword>
<evidence type="ECO:0000256" key="3">
    <source>
        <dbReference type="ARBA" id="ARBA00022946"/>
    </source>
</evidence>
<dbReference type="Gene3D" id="3.40.50.720">
    <property type="entry name" value="NAD(P)-binding Rossmann-like Domain"/>
    <property type="match status" value="1"/>
</dbReference>
<evidence type="ECO:0000256" key="4">
    <source>
        <dbReference type="ARBA" id="ARBA00023128"/>
    </source>
</evidence>
<proteinExistence type="inferred from homology"/>
<dbReference type="Proteomes" id="UP001431209">
    <property type="component" value="Unassembled WGS sequence"/>
</dbReference>
<dbReference type="EMBL" id="JAOPGA020001068">
    <property type="protein sequence ID" value="KAL0484758.1"/>
    <property type="molecule type" value="Genomic_DNA"/>
</dbReference>
<sequence>MIATLVGSTGLVGRHILTSILDTKEIKILHSITRRPPKVVSENDRLRVHVIPESSKWAEQILKMEEPTQVFFSGLGTTRADAGGFDEQYKIDYLLNLELAKAAKKSGASTYVLISSSGADSKSYFAYPRMKGELEDAVINLGFKKTVIVRPGIIVGDRERKRFFEQPLHYIANGVGWISPSFKNSFAQDADVIARAAVKAALDDREGVVRVNQTDIISLGQQQ</sequence>
<gene>
    <name evidence="7" type="ORF">AKO1_003668</name>
</gene>
<comment type="subcellular location">
    <subcellularLocation>
        <location evidence="1">Mitochondrion outer membrane</location>
        <topology evidence="1">Peripheral membrane protein</topology>
    </subcellularLocation>
</comment>
<comment type="similarity">
    <text evidence="2">Belongs to the FMP52 family.</text>
</comment>
<dbReference type="GO" id="GO:0051170">
    <property type="term" value="P:import into nucleus"/>
    <property type="evidence" value="ECO:0007669"/>
    <property type="project" value="TreeGrafter"/>
</dbReference>
<evidence type="ECO:0000259" key="6">
    <source>
        <dbReference type="Pfam" id="PF13460"/>
    </source>
</evidence>
<keyword evidence="3" id="KW-0809">Transit peptide</keyword>
<dbReference type="InterPro" id="IPR036291">
    <property type="entry name" value="NAD(P)-bd_dom_sf"/>
</dbReference>
<evidence type="ECO:0000313" key="8">
    <source>
        <dbReference type="Proteomes" id="UP001431209"/>
    </source>
</evidence>
<evidence type="ECO:0000256" key="2">
    <source>
        <dbReference type="ARBA" id="ARBA00006617"/>
    </source>
</evidence>
<dbReference type="FunFam" id="3.40.50.720:FF:000366">
    <property type="entry name" value="Protein FMP52, mitochondrial"/>
    <property type="match status" value="1"/>
</dbReference>
<dbReference type="PANTHER" id="PTHR14097">
    <property type="entry name" value="OXIDOREDUCTASE HTATIP2"/>
    <property type="match status" value="1"/>
</dbReference>
<evidence type="ECO:0000256" key="5">
    <source>
        <dbReference type="ARBA" id="ARBA00023136"/>
    </source>
</evidence>
<dbReference type="PANTHER" id="PTHR14097:SF7">
    <property type="entry name" value="OXIDOREDUCTASE HTATIP2"/>
    <property type="match status" value="1"/>
</dbReference>
<evidence type="ECO:0000313" key="7">
    <source>
        <dbReference type="EMBL" id="KAL0484758.1"/>
    </source>
</evidence>
<dbReference type="AlphaFoldDB" id="A0AAW2Z4J6"/>
<dbReference type="GO" id="GO:0005741">
    <property type="term" value="C:mitochondrial outer membrane"/>
    <property type="evidence" value="ECO:0007669"/>
    <property type="project" value="UniProtKB-SubCell"/>
</dbReference>
<feature type="domain" description="NAD(P)-binding" evidence="6">
    <location>
        <begin position="7"/>
        <end position="159"/>
    </location>
</feature>
<organism evidence="7 8">
    <name type="scientific">Acrasis kona</name>
    <dbReference type="NCBI Taxonomy" id="1008807"/>
    <lineage>
        <taxon>Eukaryota</taxon>
        <taxon>Discoba</taxon>
        <taxon>Heterolobosea</taxon>
        <taxon>Tetramitia</taxon>
        <taxon>Eutetramitia</taxon>
        <taxon>Acrasidae</taxon>
        <taxon>Acrasis</taxon>
    </lineage>
</organism>
<dbReference type="InterPro" id="IPR016040">
    <property type="entry name" value="NAD(P)-bd_dom"/>
</dbReference>
<keyword evidence="8" id="KW-1185">Reference proteome</keyword>
<name>A0AAW2Z4J6_9EUKA</name>
<keyword evidence="5" id="KW-0472">Membrane</keyword>
<reference evidence="7 8" key="1">
    <citation type="submission" date="2024-03" db="EMBL/GenBank/DDBJ databases">
        <title>The Acrasis kona genome and developmental transcriptomes reveal deep origins of eukaryotic multicellular pathways.</title>
        <authorList>
            <person name="Sheikh S."/>
            <person name="Fu C.-J."/>
            <person name="Brown M.W."/>
            <person name="Baldauf S.L."/>
        </authorList>
    </citation>
    <scope>NUCLEOTIDE SEQUENCE [LARGE SCALE GENOMIC DNA]</scope>
    <source>
        <strain evidence="7 8">ATCC MYA-3509</strain>
    </source>
</reference>
<protein>
    <submittedName>
        <fullName evidence="7">Fmp52, mitochondrial</fullName>
    </submittedName>
</protein>
<accession>A0AAW2Z4J6</accession>
<evidence type="ECO:0000256" key="1">
    <source>
        <dbReference type="ARBA" id="ARBA00004450"/>
    </source>
</evidence>
<comment type="caution">
    <text evidence="7">The sequence shown here is derived from an EMBL/GenBank/DDBJ whole genome shotgun (WGS) entry which is preliminary data.</text>
</comment>
<dbReference type="SUPFAM" id="SSF51735">
    <property type="entry name" value="NAD(P)-binding Rossmann-fold domains"/>
    <property type="match status" value="1"/>
</dbReference>